<dbReference type="Gene3D" id="3.90.1150.10">
    <property type="entry name" value="Aspartate Aminotransferase, domain 1"/>
    <property type="match status" value="1"/>
</dbReference>
<keyword evidence="5 9" id="KW-0032">Aminotransferase</keyword>
<evidence type="ECO:0000256" key="6">
    <source>
        <dbReference type="ARBA" id="ARBA00022679"/>
    </source>
</evidence>
<evidence type="ECO:0000256" key="8">
    <source>
        <dbReference type="ARBA" id="ARBA00047481"/>
    </source>
</evidence>
<dbReference type="InterPro" id="IPR005861">
    <property type="entry name" value="HisP_aminotrans"/>
</dbReference>
<comment type="cofactor">
    <cofactor evidence="1 9">
        <name>pyridoxal 5'-phosphate</name>
        <dbReference type="ChEBI" id="CHEBI:597326"/>
    </cofactor>
</comment>
<dbReference type="Pfam" id="PF00155">
    <property type="entry name" value="Aminotran_1_2"/>
    <property type="match status" value="1"/>
</dbReference>
<dbReference type="SUPFAM" id="SSF53383">
    <property type="entry name" value="PLP-dependent transferases"/>
    <property type="match status" value="1"/>
</dbReference>
<organism evidence="11 12">
    <name type="scientific">Marinospirillum celere</name>
    <dbReference type="NCBI Taxonomy" id="1122252"/>
    <lineage>
        <taxon>Bacteria</taxon>
        <taxon>Pseudomonadati</taxon>
        <taxon>Pseudomonadota</taxon>
        <taxon>Gammaproteobacteria</taxon>
        <taxon>Oceanospirillales</taxon>
        <taxon>Oceanospirillaceae</taxon>
        <taxon>Marinospirillum</taxon>
    </lineage>
</organism>
<keyword evidence="9" id="KW-0028">Amino-acid biosynthesis</keyword>
<comment type="pathway">
    <text evidence="2 9">Amino-acid biosynthesis; L-histidine biosynthesis; L-histidine from 5-phospho-alpha-D-ribose 1-diphosphate: step 7/9.</text>
</comment>
<name>A0A1I1DS74_9GAMM</name>
<dbReference type="HAMAP" id="MF_01023">
    <property type="entry name" value="HisC_aminotrans_2"/>
    <property type="match status" value="1"/>
</dbReference>
<dbReference type="GO" id="GO:0004400">
    <property type="term" value="F:histidinol-phosphate transaminase activity"/>
    <property type="evidence" value="ECO:0007669"/>
    <property type="project" value="UniProtKB-UniRule"/>
</dbReference>
<dbReference type="Proteomes" id="UP000199058">
    <property type="component" value="Unassembled WGS sequence"/>
</dbReference>
<comment type="similarity">
    <text evidence="3 9">Belongs to the class-II pyridoxal-phosphate-dependent aminotransferase family. Histidinol-phosphate aminotransferase subfamily.</text>
</comment>
<dbReference type="EC" id="2.6.1.9" evidence="9"/>
<gene>
    <name evidence="9" type="primary">hisC</name>
    <name evidence="11" type="ORF">SAMN05660443_0059</name>
</gene>
<feature type="domain" description="Aminotransferase class I/classII large" evidence="10">
    <location>
        <begin position="39"/>
        <end position="362"/>
    </location>
</feature>
<evidence type="ECO:0000256" key="4">
    <source>
        <dbReference type="ARBA" id="ARBA00011738"/>
    </source>
</evidence>
<dbReference type="NCBIfam" id="TIGR01141">
    <property type="entry name" value="hisC"/>
    <property type="match status" value="1"/>
</dbReference>
<dbReference type="InterPro" id="IPR001917">
    <property type="entry name" value="Aminotrans_II_pyridoxalP_BS"/>
</dbReference>
<dbReference type="UniPathway" id="UPA00031">
    <property type="reaction ID" value="UER00012"/>
</dbReference>
<evidence type="ECO:0000256" key="9">
    <source>
        <dbReference type="HAMAP-Rule" id="MF_01023"/>
    </source>
</evidence>
<dbReference type="AlphaFoldDB" id="A0A1I1DS74"/>
<accession>A0A1I1DS74</accession>
<keyword evidence="7 9" id="KW-0663">Pyridoxal phosphate</keyword>
<dbReference type="InterPro" id="IPR015424">
    <property type="entry name" value="PyrdxlP-dep_Trfase"/>
</dbReference>
<dbReference type="CDD" id="cd00609">
    <property type="entry name" value="AAT_like"/>
    <property type="match status" value="1"/>
</dbReference>
<dbReference type="GO" id="GO:0030170">
    <property type="term" value="F:pyridoxal phosphate binding"/>
    <property type="evidence" value="ECO:0007669"/>
    <property type="project" value="InterPro"/>
</dbReference>
<comment type="subunit">
    <text evidence="4 9">Homodimer.</text>
</comment>
<dbReference type="InterPro" id="IPR015421">
    <property type="entry name" value="PyrdxlP-dep_Trfase_major"/>
</dbReference>
<dbReference type="Gene3D" id="3.40.640.10">
    <property type="entry name" value="Type I PLP-dependent aspartate aminotransferase-like (Major domain)"/>
    <property type="match status" value="1"/>
</dbReference>
<dbReference type="OrthoDB" id="9813612at2"/>
<dbReference type="EMBL" id="FOLH01000001">
    <property type="protein sequence ID" value="SFB77835.1"/>
    <property type="molecule type" value="Genomic_DNA"/>
</dbReference>
<dbReference type="STRING" id="1122252.SAMN05660443_0059"/>
<dbReference type="PROSITE" id="PS00599">
    <property type="entry name" value="AA_TRANSFER_CLASS_2"/>
    <property type="match status" value="1"/>
</dbReference>
<comment type="catalytic activity">
    <reaction evidence="8 9">
        <text>L-histidinol phosphate + 2-oxoglutarate = 3-(imidazol-4-yl)-2-oxopropyl phosphate + L-glutamate</text>
        <dbReference type="Rhea" id="RHEA:23744"/>
        <dbReference type="ChEBI" id="CHEBI:16810"/>
        <dbReference type="ChEBI" id="CHEBI:29985"/>
        <dbReference type="ChEBI" id="CHEBI:57766"/>
        <dbReference type="ChEBI" id="CHEBI:57980"/>
        <dbReference type="EC" id="2.6.1.9"/>
    </reaction>
</comment>
<evidence type="ECO:0000259" key="10">
    <source>
        <dbReference type="Pfam" id="PF00155"/>
    </source>
</evidence>
<evidence type="ECO:0000256" key="1">
    <source>
        <dbReference type="ARBA" id="ARBA00001933"/>
    </source>
</evidence>
<dbReference type="PANTHER" id="PTHR43643">
    <property type="entry name" value="HISTIDINOL-PHOSPHATE AMINOTRANSFERASE 2"/>
    <property type="match status" value="1"/>
</dbReference>
<evidence type="ECO:0000313" key="12">
    <source>
        <dbReference type="Proteomes" id="UP000199058"/>
    </source>
</evidence>
<dbReference type="InterPro" id="IPR015422">
    <property type="entry name" value="PyrdxlP-dep_Trfase_small"/>
</dbReference>
<dbReference type="PANTHER" id="PTHR43643:SF3">
    <property type="entry name" value="HISTIDINOL-PHOSPHATE AMINOTRANSFERASE"/>
    <property type="match status" value="1"/>
</dbReference>
<evidence type="ECO:0000256" key="3">
    <source>
        <dbReference type="ARBA" id="ARBA00007970"/>
    </source>
</evidence>
<reference evidence="11 12" key="1">
    <citation type="submission" date="2016-10" db="EMBL/GenBank/DDBJ databases">
        <authorList>
            <person name="de Groot N.N."/>
        </authorList>
    </citation>
    <scope>NUCLEOTIDE SEQUENCE [LARGE SCALE GENOMIC DNA]</scope>
    <source>
        <strain evidence="11 12">DSM 18438</strain>
    </source>
</reference>
<feature type="modified residue" description="N6-(pyridoxal phosphate)lysine" evidence="9">
    <location>
        <position position="230"/>
    </location>
</feature>
<evidence type="ECO:0000256" key="2">
    <source>
        <dbReference type="ARBA" id="ARBA00005011"/>
    </source>
</evidence>
<keyword evidence="6 9" id="KW-0808">Transferase</keyword>
<proteinExistence type="inferred from homology"/>
<dbReference type="InterPro" id="IPR004839">
    <property type="entry name" value="Aminotransferase_I/II_large"/>
</dbReference>
<evidence type="ECO:0000256" key="5">
    <source>
        <dbReference type="ARBA" id="ARBA00022576"/>
    </source>
</evidence>
<keyword evidence="12" id="KW-1185">Reference proteome</keyword>
<sequence>MSCDFLKEANPGIQGLMPYQPGKPVDEVARELGLDPERIVKLASNENPHGPSPKAVAAIQAELTELTRYPDGSGFRLKQLLSHELGISPRQITLGNGSNDLLDLIARCWLAPGRNAVYSDYAFAVYPIATQAAGAEHKIIPAVNWGHDLDAMAAAVDEQTSVVFVANPNNPTGTWLSEKQVRDFLDQVPERVLVVLDEAYFEYVDENVYPDGLKLLDDYPNLIVCRTFSKAYGLAGLRVGYSLSSTQIAETLNRVRQPFNANALALAAAEAAYQDREYLERSVITNKAGLLQLETAFRELGLDYIPSVGNFICVEVDDGERVNAALLKEGVIVRPLRPYRMPNHLRVSVGLPEENQQFIDALSKVL</sequence>
<dbReference type="InterPro" id="IPR050106">
    <property type="entry name" value="HistidinolP_aminotransfase"/>
</dbReference>
<dbReference type="RefSeq" id="WP_091957545.1">
    <property type="nucleotide sequence ID" value="NZ_FOLH01000001.1"/>
</dbReference>
<dbReference type="GO" id="GO:0000105">
    <property type="term" value="P:L-histidine biosynthetic process"/>
    <property type="evidence" value="ECO:0007669"/>
    <property type="project" value="UniProtKB-UniRule"/>
</dbReference>
<evidence type="ECO:0000313" key="11">
    <source>
        <dbReference type="EMBL" id="SFB77835.1"/>
    </source>
</evidence>
<evidence type="ECO:0000256" key="7">
    <source>
        <dbReference type="ARBA" id="ARBA00022898"/>
    </source>
</evidence>
<protein>
    <recommendedName>
        <fullName evidence="9">Histidinol-phosphate aminotransferase</fullName>
        <ecNumber evidence="9">2.6.1.9</ecNumber>
    </recommendedName>
    <alternativeName>
        <fullName evidence="9">Imidazole acetol-phosphate transaminase</fullName>
    </alternativeName>
</protein>
<keyword evidence="9" id="KW-0368">Histidine biosynthesis</keyword>